<evidence type="ECO:0000313" key="1">
    <source>
        <dbReference type="EMBL" id="CAF4980318.1"/>
    </source>
</evidence>
<sequence length="61" mass="7213">MEMMITLYQYLEDLILKCVQKNSSDTDLYRTIVTNKHPIAAYGSREDLEWRFSFTCNSLSE</sequence>
<reference evidence="1" key="1">
    <citation type="submission" date="2021-02" db="EMBL/GenBank/DDBJ databases">
        <authorList>
            <person name="Nowell W R."/>
        </authorList>
    </citation>
    <scope>NUCLEOTIDE SEQUENCE</scope>
</reference>
<dbReference type="Proteomes" id="UP000676336">
    <property type="component" value="Unassembled WGS sequence"/>
</dbReference>
<dbReference type="AlphaFoldDB" id="A0A8S3D9H5"/>
<comment type="caution">
    <text evidence="1">The sequence shown here is derived from an EMBL/GenBank/DDBJ whole genome shotgun (WGS) entry which is preliminary data.</text>
</comment>
<accession>A0A8S3D9H5</accession>
<organism evidence="1 2">
    <name type="scientific">Rotaria magnacalcarata</name>
    <dbReference type="NCBI Taxonomy" id="392030"/>
    <lineage>
        <taxon>Eukaryota</taxon>
        <taxon>Metazoa</taxon>
        <taxon>Spiralia</taxon>
        <taxon>Gnathifera</taxon>
        <taxon>Rotifera</taxon>
        <taxon>Eurotatoria</taxon>
        <taxon>Bdelloidea</taxon>
        <taxon>Philodinida</taxon>
        <taxon>Philodinidae</taxon>
        <taxon>Rotaria</taxon>
    </lineage>
</organism>
<feature type="non-terminal residue" evidence="1">
    <location>
        <position position="61"/>
    </location>
</feature>
<proteinExistence type="predicted"/>
<dbReference type="EMBL" id="CAJOBI010197309">
    <property type="protein sequence ID" value="CAF4980318.1"/>
    <property type="molecule type" value="Genomic_DNA"/>
</dbReference>
<protein>
    <submittedName>
        <fullName evidence="1">Uncharacterized protein</fullName>
    </submittedName>
</protein>
<evidence type="ECO:0000313" key="2">
    <source>
        <dbReference type="Proteomes" id="UP000676336"/>
    </source>
</evidence>
<gene>
    <name evidence="1" type="ORF">SMN809_LOCUS55683</name>
</gene>
<name>A0A8S3D9H5_9BILA</name>